<reference evidence="3 4" key="1">
    <citation type="submission" date="2024-02" db="EMBL/GenBank/DDBJ databases">
        <title>Expansion and revision of Xanthobacter and proposal of Roseixanthobacter gen. nov.</title>
        <authorList>
            <person name="Soltysiak M.P.M."/>
            <person name="Jalihal A."/>
            <person name="Ory A."/>
            <person name="Chrisophersen C."/>
            <person name="Lee A.D."/>
            <person name="Boulton J."/>
            <person name="Springer M."/>
        </authorList>
    </citation>
    <scope>NUCLEOTIDE SEQUENCE [LARGE SCALE GENOMIC DNA]</scope>
    <source>
        <strain evidence="3 4">CB5</strain>
    </source>
</reference>
<accession>A0ABW6ZC43</accession>
<organism evidence="3 4">
    <name type="scientific">Xanthobacter aminoxidans</name>
    <dbReference type="NCBI Taxonomy" id="186280"/>
    <lineage>
        <taxon>Bacteria</taxon>
        <taxon>Pseudomonadati</taxon>
        <taxon>Pseudomonadota</taxon>
        <taxon>Alphaproteobacteria</taxon>
        <taxon>Hyphomicrobiales</taxon>
        <taxon>Xanthobacteraceae</taxon>
        <taxon>Xanthobacter</taxon>
    </lineage>
</organism>
<protein>
    <recommendedName>
        <fullName evidence="5">DUF3618 domain-containing protein</fullName>
    </recommendedName>
</protein>
<gene>
    <name evidence="3" type="ORF">V5F30_04065</name>
</gene>
<evidence type="ECO:0000256" key="2">
    <source>
        <dbReference type="SAM" id="Phobius"/>
    </source>
</evidence>
<evidence type="ECO:0000313" key="3">
    <source>
        <dbReference type="EMBL" id="MFG1251363.1"/>
    </source>
</evidence>
<dbReference type="EMBL" id="JBAFUR010000001">
    <property type="protein sequence ID" value="MFG1251363.1"/>
    <property type="molecule type" value="Genomic_DNA"/>
</dbReference>
<comment type="caution">
    <text evidence="3">The sequence shown here is derived from an EMBL/GenBank/DDBJ whole genome shotgun (WGS) entry which is preliminary data.</text>
</comment>
<keyword evidence="2" id="KW-0812">Transmembrane</keyword>
<dbReference type="RefSeq" id="WP_029557924.1">
    <property type="nucleotide sequence ID" value="NZ_JBAFUR010000001.1"/>
</dbReference>
<evidence type="ECO:0008006" key="5">
    <source>
        <dbReference type="Google" id="ProtNLM"/>
    </source>
</evidence>
<feature type="region of interest" description="Disordered" evidence="1">
    <location>
        <begin position="24"/>
        <end position="45"/>
    </location>
</feature>
<dbReference type="Proteomes" id="UP001604043">
    <property type="component" value="Unassembled WGS sequence"/>
</dbReference>
<name>A0ABW6ZC43_9HYPH</name>
<keyword evidence="2" id="KW-1133">Transmembrane helix</keyword>
<evidence type="ECO:0000256" key="1">
    <source>
        <dbReference type="SAM" id="MobiDB-lite"/>
    </source>
</evidence>
<proteinExistence type="predicted"/>
<keyword evidence="2" id="KW-0472">Membrane</keyword>
<sequence>MGDERESELVELKSELAGVALKAAMAKGPPSDPPGGPEAAGGAKARRAVRMNPLAWMAVSFLAGAVAGSLLRPVRVVRRGRDAG</sequence>
<evidence type="ECO:0000313" key="4">
    <source>
        <dbReference type="Proteomes" id="UP001604043"/>
    </source>
</evidence>
<feature type="transmembrane region" description="Helical" evidence="2">
    <location>
        <begin position="54"/>
        <end position="71"/>
    </location>
</feature>
<keyword evidence="4" id="KW-1185">Reference proteome</keyword>